<comment type="caution">
    <text evidence="1">The sequence shown here is derived from an EMBL/GenBank/DDBJ whole genome shotgun (WGS) entry which is preliminary data.</text>
</comment>
<organism evidence="1">
    <name type="scientific">invertebrate metagenome</name>
    <dbReference type="NCBI Taxonomy" id="1711999"/>
    <lineage>
        <taxon>unclassified sequences</taxon>
        <taxon>metagenomes</taxon>
        <taxon>organismal metagenomes</taxon>
    </lineage>
</organism>
<protein>
    <submittedName>
        <fullName evidence="1">Uncharacterized protein</fullName>
    </submittedName>
</protein>
<sequence length="83" mass="9573">MRATCMFVVHAYVCFGRLQYARVRSPCDRPELYILLIKHSHLLCQDVIEPNSKSLALLVNENSIKDFNIFDPCGLECRLMSLI</sequence>
<dbReference type="AlphaFoldDB" id="A0A2H9T3J4"/>
<evidence type="ECO:0000313" key="1">
    <source>
        <dbReference type="EMBL" id="PJE77790.1"/>
    </source>
</evidence>
<gene>
    <name evidence="1" type="ORF">CI610_03282</name>
</gene>
<proteinExistence type="predicted"/>
<name>A0A2H9T3J4_9ZZZZ</name>
<dbReference type="EMBL" id="NSIT01000375">
    <property type="protein sequence ID" value="PJE77790.1"/>
    <property type="molecule type" value="Genomic_DNA"/>
</dbReference>
<accession>A0A2H9T3J4</accession>
<reference evidence="1" key="1">
    <citation type="journal article" date="2017" name="Appl. Environ. Microbiol.">
        <title>Molecular characterization of an Endozoicomonas-like organism causing infection in king scallop Pecten maximus L.</title>
        <authorList>
            <person name="Cano I."/>
            <person name="van Aerle R."/>
            <person name="Ross S."/>
            <person name="Verner-Jeffreys D.W."/>
            <person name="Paley R.K."/>
            <person name="Rimmer G."/>
            <person name="Ryder D."/>
            <person name="Hooper P."/>
            <person name="Stone D."/>
            <person name="Feist S.W."/>
        </authorList>
    </citation>
    <scope>NUCLEOTIDE SEQUENCE</scope>
</reference>